<evidence type="ECO:0000313" key="2">
    <source>
        <dbReference type="EMBL" id="MEJ5946013.1"/>
    </source>
</evidence>
<protein>
    <submittedName>
        <fullName evidence="2">Helix-turn-helix domain-containing protein</fullName>
    </submittedName>
</protein>
<organism evidence="2 3">
    <name type="scientific">Pseudokineococcus basanitobsidens</name>
    <dbReference type="NCBI Taxonomy" id="1926649"/>
    <lineage>
        <taxon>Bacteria</taxon>
        <taxon>Bacillati</taxon>
        <taxon>Actinomycetota</taxon>
        <taxon>Actinomycetes</taxon>
        <taxon>Kineosporiales</taxon>
        <taxon>Kineosporiaceae</taxon>
        <taxon>Pseudokineococcus</taxon>
    </lineage>
</organism>
<evidence type="ECO:0000256" key="1">
    <source>
        <dbReference type="SAM" id="MobiDB-lite"/>
    </source>
</evidence>
<gene>
    <name evidence="2" type="ORF">WDZ17_11995</name>
</gene>
<comment type="caution">
    <text evidence="2">The sequence shown here is derived from an EMBL/GenBank/DDBJ whole genome shotgun (WGS) entry which is preliminary data.</text>
</comment>
<feature type="compositionally biased region" description="Basic and acidic residues" evidence="1">
    <location>
        <begin position="243"/>
        <end position="254"/>
    </location>
</feature>
<proteinExistence type="predicted"/>
<dbReference type="SUPFAM" id="SSF46785">
    <property type="entry name" value="Winged helix' DNA-binding domain"/>
    <property type="match status" value="1"/>
</dbReference>
<sequence>MKPEDRPATGGASTTRERVLAVVVEHGPATAGQVARVLDLTAAAVRRHLEAMEDEGLVVEQAPRPRADGAPSRGPGRPAKSFVAAPRASRAADGHGDLALDLLEHLSATAGREGVRAYAGHRAARLRERYAPEVDAAGTDVPARAQALARALGRDGYAASTRPVDTGTGVAAVQLCQGRCPVHRAAQAFPEICEAETTAFSELLGVGTRRLATLRAGDRVCTTHVPSAPPVPTGSRRPTAPHPYDHPGTTDDHGTISSTTASTTEGPPR</sequence>
<feature type="compositionally biased region" description="Polar residues" evidence="1">
    <location>
        <begin position="255"/>
        <end position="269"/>
    </location>
</feature>
<evidence type="ECO:0000313" key="3">
    <source>
        <dbReference type="Proteomes" id="UP001387100"/>
    </source>
</evidence>
<dbReference type="EMBL" id="JBBIAA010000015">
    <property type="protein sequence ID" value="MEJ5946013.1"/>
    <property type="molecule type" value="Genomic_DNA"/>
</dbReference>
<name>A0ABU8RLQ6_9ACTN</name>
<keyword evidence="3" id="KW-1185">Reference proteome</keyword>
<dbReference type="InterPro" id="IPR036390">
    <property type="entry name" value="WH_DNA-bd_sf"/>
</dbReference>
<feature type="region of interest" description="Disordered" evidence="1">
    <location>
        <begin position="56"/>
        <end position="81"/>
    </location>
</feature>
<dbReference type="Pfam" id="PF12840">
    <property type="entry name" value="HTH_20"/>
    <property type="match status" value="1"/>
</dbReference>
<reference evidence="2 3" key="1">
    <citation type="journal article" date="2017" name="Int. J. Syst. Evol. Microbiol.">
        <title>Pseudokineococcus basanitobsidens sp. nov., isolated from volcanic rock.</title>
        <authorList>
            <person name="Lee D.W."/>
            <person name="Park M.Y."/>
            <person name="Kim J.J."/>
            <person name="Kim B.S."/>
        </authorList>
    </citation>
    <scope>NUCLEOTIDE SEQUENCE [LARGE SCALE GENOMIC DNA]</scope>
    <source>
        <strain evidence="2 3">DSM 103726</strain>
    </source>
</reference>
<feature type="region of interest" description="Disordered" evidence="1">
    <location>
        <begin position="222"/>
        <end position="269"/>
    </location>
</feature>
<dbReference type="RefSeq" id="WP_339575398.1">
    <property type="nucleotide sequence ID" value="NZ_JBBIAA010000015.1"/>
</dbReference>
<dbReference type="InterPro" id="IPR036388">
    <property type="entry name" value="WH-like_DNA-bd_sf"/>
</dbReference>
<dbReference type="CDD" id="cd00090">
    <property type="entry name" value="HTH_ARSR"/>
    <property type="match status" value="1"/>
</dbReference>
<dbReference type="InterPro" id="IPR011991">
    <property type="entry name" value="ArsR-like_HTH"/>
</dbReference>
<dbReference type="Gene3D" id="1.10.10.10">
    <property type="entry name" value="Winged helix-like DNA-binding domain superfamily/Winged helix DNA-binding domain"/>
    <property type="match status" value="1"/>
</dbReference>
<dbReference type="Proteomes" id="UP001387100">
    <property type="component" value="Unassembled WGS sequence"/>
</dbReference>
<accession>A0ABU8RLQ6</accession>